<comment type="caution">
    <text evidence="2">The sequence shown here is derived from an EMBL/GenBank/DDBJ whole genome shotgun (WGS) entry which is preliminary data.</text>
</comment>
<protein>
    <submittedName>
        <fullName evidence="2">Uncharacterized protein</fullName>
    </submittedName>
</protein>
<evidence type="ECO:0000313" key="3">
    <source>
        <dbReference type="Proteomes" id="UP000663844"/>
    </source>
</evidence>
<keyword evidence="1" id="KW-0732">Signal</keyword>
<accession>A0A819Z533</accession>
<name>A0A819Z533_9BILA</name>
<reference evidence="2" key="1">
    <citation type="submission" date="2021-02" db="EMBL/GenBank/DDBJ databases">
        <authorList>
            <person name="Nowell W R."/>
        </authorList>
    </citation>
    <scope>NUCLEOTIDE SEQUENCE</scope>
</reference>
<organism evidence="2 3">
    <name type="scientific">Adineta steineri</name>
    <dbReference type="NCBI Taxonomy" id="433720"/>
    <lineage>
        <taxon>Eukaryota</taxon>
        <taxon>Metazoa</taxon>
        <taxon>Spiralia</taxon>
        <taxon>Gnathifera</taxon>
        <taxon>Rotifera</taxon>
        <taxon>Eurotatoria</taxon>
        <taxon>Bdelloidea</taxon>
        <taxon>Adinetida</taxon>
        <taxon>Adinetidae</taxon>
        <taxon>Adineta</taxon>
    </lineage>
</organism>
<proteinExistence type="predicted"/>
<dbReference type="EMBL" id="CAJOAZ010007622">
    <property type="protein sequence ID" value="CAF4166880.1"/>
    <property type="molecule type" value="Genomic_DNA"/>
</dbReference>
<feature type="signal peptide" evidence="1">
    <location>
        <begin position="1"/>
        <end position="19"/>
    </location>
</feature>
<evidence type="ECO:0000313" key="2">
    <source>
        <dbReference type="EMBL" id="CAF4166880.1"/>
    </source>
</evidence>
<feature type="chain" id="PRO_5032718518" evidence="1">
    <location>
        <begin position="20"/>
        <end position="170"/>
    </location>
</feature>
<evidence type="ECO:0000256" key="1">
    <source>
        <dbReference type="SAM" id="SignalP"/>
    </source>
</evidence>
<gene>
    <name evidence="2" type="ORF">OXD698_LOCUS38937</name>
</gene>
<sequence length="170" mass="19115">MITTSHLLIVFFVLNSVAGIHLRPIVNSPTSNILVNSEKAIMLQQIGTYASQLKEEIVYSIIPIKKACTESPSTDICAFASNEAYPNIVEVATTLPPRDTVSVLPRYDKKHVSNSIRNNVRKMLQNQRPIEFVEKQDSTVHLIDDQFYTTNDMQQSIKHSANVNLKTDKS</sequence>
<feature type="non-terminal residue" evidence="2">
    <location>
        <position position="170"/>
    </location>
</feature>
<dbReference type="Proteomes" id="UP000663844">
    <property type="component" value="Unassembled WGS sequence"/>
</dbReference>
<dbReference type="AlphaFoldDB" id="A0A819Z533"/>